<dbReference type="Pfam" id="PF01926">
    <property type="entry name" value="MMR_HSR1"/>
    <property type="match status" value="1"/>
</dbReference>
<keyword evidence="5" id="KW-0342">GTP-binding</keyword>
<dbReference type="InterPro" id="IPR027974">
    <property type="entry name" value="DUF4470"/>
</dbReference>
<dbReference type="InterPro" id="IPR031167">
    <property type="entry name" value="G_OBG"/>
</dbReference>
<evidence type="ECO:0000313" key="11">
    <source>
        <dbReference type="EMBL" id="CAH0103913.1"/>
    </source>
</evidence>
<dbReference type="GO" id="GO:0005525">
    <property type="term" value="F:GTP binding"/>
    <property type="evidence" value="ECO:0007669"/>
    <property type="project" value="UniProtKB-KW"/>
</dbReference>
<dbReference type="PROSITE" id="PS50865">
    <property type="entry name" value="ZF_MYND_2"/>
    <property type="match status" value="1"/>
</dbReference>
<dbReference type="GO" id="GO:0003924">
    <property type="term" value="F:GTPase activity"/>
    <property type="evidence" value="ECO:0007669"/>
    <property type="project" value="InterPro"/>
</dbReference>
<dbReference type="FunFam" id="3.40.50.300:FF:001436">
    <property type="entry name" value="Developmentally-regulated GTP-binding protein"/>
    <property type="match status" value="1"/>
</dbReference>
<dbReference type="CDD" id="cd01896">
    <property type="entry name" value="DRG"/>
    <property type="match status" value="1"/>
</dbReference>
<proteinExistence type="predicted"/>
<dbReference type="FunFam" id="3.10.20.30:FF:000003">
    <property type="entry name" value="Developmentally-regulated GTP-binding protein 1"/>
    <property type="match status" value="1"/>
</dbReference>
<dbReference type="SUPFAM" id="SSF52540">
    <property type="entry name" value="P-loop containing nucleoside triphosphate hydrolases"/>
    <property type="match status" value="1"/>
</dbReference>
<dbReference type="Gene3D" id="6.10.140.2220">
    <property type="match status" value="1"/>
</dbReference>
<keyword evidence="7" id="KW-0175">Coiled coil</keyword>
<dbReference type="Pfam" id="PF02824">
    <property type="entry name" value="TGS"/>
    <property type="match status" value="1"/>
</dbReference>
<evidence type="ECO:0000256" key="3">
    <source>
        <dbReference type="ARBA" id="ARBA00022771"/>
    </source>
</evidence>
<dbReference type="InterPro" id="IPR012675">
    <property type="entry name" value="Beta-grasp_dom_sf"/>
</dbReference>
<protein>
    <submittedName>
        <fullName evidence="11">Uncharacterized protein</fullName>
    </submittedName>
</protein>
<dbReference type="Proteomes" id="UP000789390">
    <property type="component" value="Unassembled WGS sequence"/>
</dbReference>
<dbReference type="Pfam" id="PF01753">
    <property type="entry name" value="zf-MYND"/>
    <property type="match status" value="1"/>
</dbReference>
<evidence type="ECO:0000313" key="12">
    <source>
        <dbReference type="Proteomes" id="UP000789390"/>
    </source>
</evidence>
<dbReference type="InterPro" id="IPR012676">
    <property type="entry name" value="TGS-like"/>
</dbReference>
<feature type="domain" description="MYND-type" evidence="8">
    <location>
        <begin position="1407"/>
        <end position="1445"/>
    </location>
</feature>
<dbReference type="InterPro" id="IPR006073">
    <property type="entry name" value="GTP-bd"/>
</dbReference>
<dbReference type="Gene3D" id="6.10.140.1070">
    <property type="match status" value="2"/>
</dbReference>
<dbReference type="InterPro" id="IPR006074">
    <property type="entry name" value="GTP1-OBG_CS"/>
</dbReference>
<keyword evidence="3 6" id="KW-0863">Zinc-finger</keyword>
<name>A0A8J2WLW1_9CRUS</name>
<evidence type="ECO:0000259" key="10">
    <source>
        <dbReference type="PROSITE" id="PS51880"/>
    </source>
</evidence>
<accession>A0A8J2WLW1</accession>
<evidence type="ECO:0000259" key="8">
    <source>
        <dbReference type="PROSITE" id="PS50865"/>
    </source>
</evidence>
<comment type="caution">
    <text evidence="11">The sequence shown here is derived from an EMBL/GenBank/DDBJ whole genome shotgun (WGS) entry which is preliminary data.</text>
</comment>
<sequence length="1448" mass="164759">MSGVLERIAAIEAEMARTQRNKATAQHLGLLKARLAKLRREVLTPKSGGGGPGEGFDVAKTGDARIGFVGCNFHVYCPPGFPSVGKSTLLTTLAGVYSEVAAYEFTTLTTVPGCIRYKGAKIQLLDLPGIIEGAKDGKGRGRQVIAVARTCSLIFIVLDVLKPLQHKKIIQRELEGFGIRLNKQPPNIGFRRKEKGGVNLQTLVPQSELDLDIVKTILSEYRIHNADVTLRYDATADDLIDIIEGNRAYIPCIYLLNKIDQISIEELDVIYKIPHCVPISAHHKWNFDDLLEKMWQYLKLMRIYTKPKGQLPDYNAPVVLQSDRCTMEEFCNKLHRTILKEFKYALVWGSSVKHQPQKVGKDHVLNDEDVVQIVKKFLPPLVVAMLNLSSADCSAASAWRESRPSATNIKVLFLSCEDILKALETTASKSLNPRQLHYHISENNLANVARNILIVKIISSPTFDPMKNEDLEYIWEVWYGVYWSSKDIWDRFKKDVKSLMNGHLPETVELYPSKCLQLIKDVWKDWHSSINSKKIDTETKLSERTTKNWEGWISKFSNKLTKEEKNAELTRSMVDHMVVEHFPQELKTAIAFEAYNFFFDMEDDIPSGSEGKIINPTMLDPKSKCWTVDHTVCPFNSYLPFPLNNDLDPQKMNEGTVAIHYCQSVLQKWLHLYKIKMDMIKWVFHFGDPIELCYTLTESFDAIDCSGLADRVGLANLVNAAGRRLSDEPESVMLVETSAWANLAPTVIHYLEEALCAPQVYYPTLYGLRLADPLHIGALVRPESSSRTTVCVTFKRTPSYQNLKLDFVTSFHSWLTRLARQCFARGKQPLEEICGMECYTPMTFFYVVGSAAQRMNRGCDTLRQVQKLLTELDDTNILAWRTMCQWTWLSMLPLIGAAHLQPDAVMRMEQFFETFPKVSFCWITVPFHRIEIKSFLDARTDSMGPPKLRLWLIPHDVYENMSMDKPLDLSECVTVAHCIDNILLRFKKDLTSGWVTVSFPLVSDHGLGDTHSGVVVDIQTGVPIIPIGPVRSLQTEPFTQPYPFADPGPILPDELSEPPPLDQTLSMSVVNCLEEELQYVITISCYYKDEKEDEGTLNFVPGLTWFVVRQPRCESAHYITLVLDQSFGSERLAFSVPYPFLAETVVAKPTRPGEFRLILQKAVNEPWPAQFSSRPVLSQSVLRNFNLDDLAIHLEQQFDSIQMPSDLSSLNEIRHIISLLFDCVVKEKNTFFMIENSKTQLEDGESNEPDWYIRVHPPIVSNENGHPILMLSAFDSNLAPKLIYKKKSTTEEVMDEFNRIYSDEANKEGKSIPCFEISSNETSQLLRYILRSNATMIGRDLKENGPVSLWPFEENSPWLATFLSPCYSDRPRSISDIWTELLFKKKLNCLEEEKKPSAVVCDQEFICASCQQVIKKAKRCGRCKVVHYCDAACQKKDWVTHKRVCSKV</sequence>
<organism evidence="11 12">
    <name type="scientific">Daphnia galeata</name>
    <dbReference type="NCBI Taxonomy" id="27404"/>
    <lineage>
        <taxon>Eukaryota</taxon>
        <taxon>Metazoa</taxon>
        <taxon>Ecdysozoa</taxon>
        <taxon>Arthropoda</taxon>
        <taxon>Crustacea</taxon>
        <taxon>Branchiopoda</taxon>
        <taxon>Diplostraca</taxon>
        <taxon>Cladocera</taxon>
        <taxon>Anomopoda</taxon>
        <taxon>Daphniidae</taxon>
        <taxon>Daphnia</taxon>
    </lineage>
</organism>
<dbReference type="InterPro" id="IPR031662">
    <property type="entry name" value="GTP-binding_2"/>
</dbReference>
<keyword evidence="2" id="KW-0547">Nucleotide-binding</keyword>
<dbReference type="PROSITE" id="PS51710">
    <property type="entry name" value="G_OBG"/>
    <property type="match status" value="1"/>
</dbReference>
<dbReference type="PANTHER" id="PTHR43127">
    <property type="entry name" value="DEVELOPMENTALLY-REGULATED GTP-BINDING PROTEIN 2"/>
    <property type="match status" value="1"/>
</dbReference>
<dbReference type="OrthoDB" id="603at2759"/>
<evidence type="ECO:0000256" key="6">
    <source>
        <dbReference type="PROSITE-ProRule" id="PRU00134"/>
    </source>
</evidence>
<dbReference type="GO" id="GO:0008270">
    <property type="term" value="F:zinc ion binding"/>
    <property type="evidence" value="ECO:0007669"/>
    <property type="project" value="UniProtKB-KW"/>
</dbReference>
<dbReference type="PROSITE" id="PS51880">
    <property type="entry name" value="TGS"/>
    <property type="match status" value="1"/>
</dbReference>
<dbReference type="InterPro" id="IPR005225">
    <property type="entry name" value="Small_GTP-bd"/>
</dbReference>
<feature type="coiled-coil region" evidence="7">
    <location>
        <begin position="1"/>
        <end position="28"/>
    </location>
</feature>
<keyword evidence="12" id="KW-1185">Reference proteome</keyword>
<dbReference type="Pfam" id="PF16897">
    <property type="entry name" value="MMR_HSR1_Xtn"/>
    <property type="match status" value="1"/>
</dbReference>
<feature type="domain" description="TGS" evidence="10">
    <location>
        <begin position="299"/>
        <end position="375"/>
    </location>
</feature>
<dbReference type="PROSITE" id="PS00905">
    <property type="entry name" value="GTP1_OBG"/>
    <property type="match status" value="1"/>
</dbReference>
<dbReference type="InterPro" id="IPR045001">
    <property type="entry name" value="DRG"/>
</dbReference>
<evidence type="ECO:0000256" key="1">
    <source>
        <dbReference type="ARBA" id="ARBA00022723"/>
    </source>
</evidence>
<gene>
    <name evidence="11" type="ORF">DGAL_LOCUS6618</name>
</gene>
<dbReference type="CDD" id="cd17230">
    <property type="entry name" value="TGS_DRG1"/>
    <property type="match status" value="1"/>
</dbReference>
<keyword evidence="4" id="KW-0862">Zinc</keyword>
<evidence type="ECO:0000256" key="2">
    <source>
        <dbReference type="ARBA" id="ARBA00022741"/>
    </source>
</evidence>
<dbReference type="InterPro" id="IPR027417">
    <property type="entry name" value="P-loop_NTPase"/>
</dbReference>
<dbReference type="Gene3D" id="3.40.50.300">
    <property type="entry name" value="P-loop containing nucleotide triphosphate hydrolases"/>
    <property type="match status" value="1"/>
</dbReference>
<evidence type="ECO:0000256" key="7">
    <source>
        <dbReference type="SAM" id="Coils"/>
    </source>
</evidence>
<dbReference type="Pfam" id="PF14737">
    <property type="entry name" value="DUF4470"/>
    <property type="match status" value="1"/>
</dbReference>
<evidence type="ECO:0000259" key="9">
    <source>
        <dbReference type="PROSITE" id="PS51710"/>
    </source>
</evidence>
<dbReference type="InterPro" id="IPR002893">
    <property type="entry name" value="Znf_MYND"/>
</dbReference>
<dbReference type="SUPFAM" id="SSF144232">
    <property type="entry name" value="HIT/MYND zinc finger-like"/>
    <property type="match status" value="1"/>
</dbReference>
<evidence type="ECO:0000256" key="4">
    <source>
        <dbReference type="ARBA" id="ARBA00022833"/>
    </source>
</evidence>
<reference evidence="11" key="1">
    <citation type="submission" date="2021-11" db="EMBL/GenBank/DDBJ databases">
        <authorList>
            <person name="Schell T."/>
        </authorList>
    </citation>
    <scope>NUCLEOTIDE SEQUENCE</scope>
    <source>
        <strain evidence="11">M5</strain>
    </source>
</reference>
<feature type="domain" description="OBG-type G" evidence="9">
    <location>
        <begin position="80"/>
        <end position="299"/>
    </location>
</feature>
<dbReference type="EMBL" id="CAKKLH010000121">
    <property type="protein sequence ID" value="CAH0103913.1"/>
    <property type="molecule type" value="Genomic_DNA"/>
</dbReference>
<dbReference type="InterPro" id="IPR004095">
    <property type="entry name" value="TGS"/>
</dbReference>
<dbReference type="PRINTS" id="PR00326">
    <property type="entry name" value="GTP1OBG"/>
</dbReference>
<dbReference type="SUPFAM" id="SSF81271">
    <property type="entry name" value="TGS-like"/>
    <property type="match status" value="1"/>
</dbReference>
<dbReference type="PROSITE" id="PS01360">
    <property type="entry name" value="ZF_MYND_1"/>
    <property type="match status" value="1"/>
</dbReference>
<keyword evidence="1" id="KW-0479">Metal-binding</keyword>
<evidence type="ECO:0000256" key="5">
    <source>
        <dbReference type="ARBA" id="ARBA00023134"/>
    </source>
</evidence>
<dbReference type="Gene3D" id="3.10.20.30">
    <property type="match status" value="1"/>
</dbReference>
<dbReference type="NCBIfam" id="TIGR00231">
    <property type="entry name" value="small_GTP"/>
    <property type="match status" value="1"/>
</dbReference>